<feature type="compositionally biased region" description="Basic residues" evidence="1">
    <location>
        <begin position="15"/>
        <end position="24"/>
    </location>
</feature>
<reference evidence="2" key="2">
    <citation type="journal article" date="2015" name="Fish Shellfish Immunol.">
        <title>Early steps in the European eel (Anguilla anguilla)-Vibrio vulnificus interaction in the gills: Role of the RtxA13 toxin.</title>
        <authorList>
            <person name="Callol A."/>
            <person name="Pajuelo D."/>
            <person name="Ebbesson L."/>
            <person name="Teles M."/>
            <person name="MacKenzie S."/>
            <person name="Amaro C."/>
        </authorList>
    </citation>
    <scope>NUCLEOTIDE SEQUENCE</scope>
</reference>
<organism evidence="2">
    <name type="scientific">Anguilla anguilla</name>
    <name type="common">European freshwater eel</name>
    <name type="synonym">Muraena anguilla</name>
    <dbReference type="NCBI Taxonomy" id="7936"/>
    <lineage>
        <taxon>Eukaryota</taxon>
        <taxon>Metazoa</taxon>
        <taxon>Chordata</taxon>
        <taxon>Craniata</taxon>
        <taxon>Vertebrata</taxon>
        <taxon>Euteleostomi</taxon>
        <taxon>Actinopterygii</taxon>
        <taxon>Neopterygii</taxon>
        <taxon>Teleostei</taxon>
        <taxon>Anguilliformes</taxon>
        <taxon>Anguillidae</taxon>
        <taxon>Anguilla</taxon>
    </lineage>
</organism>
<evidence type="ECO:0000313" key="2">
    <source>
        <dbReference type="EMBL" id="JAH68530.1"/>
    </source>
</evidence>
<name>A0A0E9UTJ6_ANGAN</name>
<sequence>MESPAKSMRPCLLTRHQRPHGKRQ</sequence>
<dbReference type="EMBL" id="GBXM01040047">
    <property type="protein sequence ID" value="JAH68530.1"/>
    <property type="molecule type" value="Transcribed_RNA"/>
</dbReference>
<evidence type="ECO:0000256" key="1">
    <source>
        <dbReference type="SAM" id="MobiDB-lite"/>
    </source>
</evidence>
<accession>A0A0E9UTJ6</accession>
<dbReference type="AlphaFoldDB" id="A0A0E9UTJ6"/>
<protein>
    <submittedName>
        <fullName evidence="2">Uncharacterized protein</fullName>
    </submittedName>
</protein>
<reference evidence="2" key="1">
    <citation type="submission" date="2014-11" db="EMBL/GenBank/DDBJ databases">
        <authorList>
            <person name="Amaro Gonzalez C."/>
        </authorList>
    </citation>
    <scope>NUCLEOTIDE SEQUENCE</scope>
</reference>
<proteinExistence type="predicted"/>
<feature type="region of interest" description="Disordered" evidence="1">
    <location>
        <begin position="1"/>
        <end position="24"/>
    </location>
</feature>